<feature type="compositionally biased region" description="Polar residues" evidence="1">
    <location>
        <begin position="11"/>
        <end position="46"/>
    </location>
</feature>
<comment type="caution">
    <text evidence="2">The sequence shown here is derived from an EMBL/GenBank/DDBJ whole genome shotgun (WGS) entry which is preliminary data.</text>
</comment>
<proteinExistence type="predicted"/>
<evidence type="ECO:0000256" key="1">
    <source>
        <dbReference type="SAM" id="MobiDB-lite"/>
    </source>
</evidence>
<reference evidence="2" key="2">
    <citation type="journal article" date="2024" name="Plant">
        <title>Genomic evolution and insights into agronomic trait innovations of Sesamum species.</title>
        <authorList>
            <person name="Miao H."/>
            <person name="Wang L."/>
            <person name="Qu L."/>
            <person name="Liu H."/>
            <person name="Sun Y."/>
            <person name="Le M."/>
            <person name="Wang Q."/>
            <person name="Wei S."/>
            <person name="Zheng Y."/>
            <person name="Lin W."/>
            <person name="Duan Y."/>
            <person name="Cao H."/>
            <person name="Xiong S."/>
            <person name="Wang X."/>
            <person name="Wei L."/>
            <person name="Li C."/>
            <person name="Ma Q."/>
            <person name="Ju M."/>
            <person name="Zhao R."/>
            <person name="Li G."/>
            <person name="Mu C."/>
            <person name="Tian Q."/>
            <person name="Mei H."/>
            <person name="Zhang T."/>
            <person name="Gao T."/>
            <person name="Zhang H."/>
        </authorList>
    </citation>
    <scope>NUCLEOTIDE SEQUENCE</scope>
    <source>
        <strain evidence="2">G02</strain>
    </source>
</reference>
<evidence type="ECO:0000313" key="2">
    <source>
        <dbReference type="EMBL" id="KAL0412983.1"/>
    </source>
</evidence>
<feature type="region of interest" description="Disordered" evidence="1">
    <location>
        <begin position="1"/>
        <end position="48"/>
    </location>
</feature>
<reference evidence="2" key="1">
    <citation type="submission" date="2020-06" db="EMBL/GenBank/DDBJ databases">
        <authorList>
            <person name="Li T."/>
            <person name="Hu X."/>
            <person name="Zhang T."/>
            <person name="Song X."/>
            <person name="Zhang H."/>
            <person name="Dai N."/>
            <person name="Sheng W."/>
            <person name="Hou X."/>
            <person name="Wei L."/>
        </authorList>
    </citation>
    <scope>NUCLEOTIDE SEQUENCE</scope>
    <source>
        <strain evidence="2">G02</strain>
        <tissue evidence="2">Leaf</tissue>
    </source>
</reference>
<organism evidence="2">
    <name type="scientific">Sesamum radiatum</name>
    <name type="common">Black benniseed</name>
    <dbReference type="NCBI Taxonomy" id="300843"/>
    <lineage>
        <taxon>Eukaryota</taxon>
        <taxon>Viridiplantae</taxon>
        <taxon>Streptophyta</taxon>
        <taxon>Embryophyta</taxon>
        <taxon>Tracheophyta</taxon>
        <taxon>Spermatophyta</taxon>
        <taxon>Magnoliopsida</taxon>
        <taxon>eudicotyledons</taxon>
        <taxon>Gunneridae</taxon>
        <taxon>Pentapetalae</taxon>
        <taxon>asterids</taxon>
        <taxon>lamiids</taxon>
        <taxon>Lamiales</taxon>
        <taxon>Pedaliaceae</taxon>
        <taxon>Sesamum</taxon>
    </lineage>
</organism>
<accession>A0AAW2U8V0</accession>
<name>A0AAW2U8V0_SESRA</name>
<dbReference type="EMBL" id="JACGWJ010000006">
    <property type="protein sequence ID" value="KAL0412983.1"/>
    <property type="molecule type" value="Genomic_DNA"/>
</dbReference>
<protein>
    <submittedName>
        <fullName evidence="2">Uncharacterized protein</fullName>
    </submittedName>
</protein>
<gene>
    <name evidence="2" type="ORF">Sradi_1500000</name>
</gene>
<dbReference type="AlphaFoldDB" id="A0AAW2U8V0"/>
<sequence length="66" mass="7109">MSLPAKKTKASSDSFAQPTPKSSTRAGTPRPSSVQLKRENLSSNEPRSLLREEVIAAGLLTLRSDI</sequence>